<accession>E9I1C8</accession>
<dbReference type="InParanoid" id="E9I1C8"/>
<keyword evidence="2" id="KW-1185">Reference proteome</keyword>
<sequence>MAGEGTEINAAGEVDLLTTLAIDLEKEAPSSLDFTSSISQEFTVVEREDFEKHYDTTWNAS</sequence>
<dbReference type="EMBL" id="GL733759">
    <property type="protein sequence ID" value="EFX62202.1"/>
    <property type="molecule type" value="Genomic_DNA"/>
</dbReference>
<evidence type="ECO:0000313" key="1">
    <source>
        <dbReference type="EMBL" id="EFX62202.1"/>
    </source>
</evidence>
<evidence type="ECO:0000313" key="2">
    <source>
        <dbReference type="Proteomes" id="UP000000305"/>
    </source>
</evidence>
<organism evidence="1 2">
    <name type="scientific">Daphnia pulex</name>
    <name type="common">Water flea</name>
    <dbReference type="NCBI Taxonomy" id="6669"/>
    <lineage>
        <taxon>Eukaryota</taxon>
        <taxon>Metazoa</taxon>
        <taxon>Ecdysozoa</taxon>
        <taxon>Arthropoda</taxon>
        <taxon>Crustacea</taxon>
        <taxon>Branchiopoda</taxon>
        <taxon>Diplostraca</taxon>
        <taxon>Cladocera</taxon>
        <taxon>Anomopoda</taxon>
        <taxon>Daphniidae</taxon>
        <taxon>Daphnia</taxon>
    </lineage>
</organism>
<reference evidence="1 2" key="1">
    <citation type="journal article" date="2011" name="Science">
        <title>The ecoresponsive genome of Daphnia pulex.</title>
        <authorList>
            <person name="Colbourne J.K."/>
            <person name="Pfrender M.E."/>
            <person name="Gilbert D."/>
            <person name="Thomas W.K."/>
            <person name="Tucker A."/>
            <person name="Oakley T.H."/>
            <person name="Tokishita S."/>
            <person name="Aerts A."/>
            <person name="Arnold G.J."/>
            <person name="Basu M.K."/>
            <person name="Bauer D.J."/>
            <person name="Caceres C.E."/>
            <person name="Carmel L."/>
            <person name="Casola C."/>
            <person name="Choi J.H."/>
            <person name="Detter J.C."/>
            <person name="Dong Q."/>
            <person name="Dusheyko S."/>
            <person name="Eads B.D."/>
            <person name="Frohlich T."/>
            <person name="Geiler-Samerotte K.A."/>
            <person name="Gerlach D."/>
            <person name="Hatcher P."/>
            <person name="Jogdeo S."/>
            <person name="Krijgsveld J."/>
            <person name="Kriventseva E.V."/>
            <person name="Kultz D."/>
            <person name="Laforsch C."/>
            <person name="Lindquist E."/>
            <person name="Lopez J."/>
            <person name="Manak J.R."/>
            <person name="Muller J."/>
            <person name="Pangilinan J."/>
            <person name="Patwardhan R.P."/>
            <person name="Pitluck S."/>
            <person name="Pritham E.J."/>
            <person name="Rechtsteiner A."/>
            <person name="Rho M."/>
            <person name="Rogozin I.B."/>
            <person name="Sakarya O."/>
            <person name="Salamov A."/>
            <person name="Schaack S."/>
            <person name="Shapiro H."/>
            <person name="Shiga Y."/>
            <person name="Skalitzky C."/>
            <person name="Smith Z."/>
            <person name="Souvorov A."/>
            <person name="Sung W."/>
            <person name="Tang Z."/>
            <person name="Tsuchiya D."/>
            <person name="Tu H."/>
            <person name="Vos H."/>
            <person name="Wang M."/>
            <person name="Wolf Y.I."/>
            <person name="Yamagata H."/>
            <person name="Yamada T."/>
            <person name="Ye Y."/>
            <person name="Shaw J.R."/>
            <person name="Andrews J."/>
            <person name="Crease T.J."/>
            <person name="Tang H."/>
            <person name="Lucas S.M."/>
            <person name="Robertson H.M."/>
            <person name="Bork P."/>
            <person name="Koonin E.V."/>
            <person name="Zdobnov E.M."/>
            <person name="Grigoriev I.V."/>
            <person name="Lynch M."/>
            <person name="Boore J.L."/>
        </authorList>
    </citation>
    <scope>NUCLEOTIDE SEQUENCE [LARGE SCALE GENOMIC DNA]</scope>
</reference>
<dbReference type="HOGENOM" id="CLU_2924919_0_0_1"/>
<name>E9I1C8_DAPPU</name>
<proteinExistence type="predicted"/>
<dbReference type="AlphaFoldDB" id="E9I1C8"/>
<protein>
    <submittedName>
        <fullName evidence="1">Uncharacterized protein</fullName>
    </submittedName>
</protein>
<dbReference type="Proteomes" id="UP000000305">
    <property type="component" value="Unassembled WGS sequence"/>
</dbReference>
<gene>
    <name evidence="1" type="ORF">DAPPUDRAFT_270820</name>
</gene>
<dbReference type="KEGG" id="dpx:DAPPUDRAFT_270820"/>